<keyword evidence="1" id="KW-1133">Transmembrane helix</keyword>
<accession>A0A2A4FQL4</accession>
<feature type="transmembrane region" description="Helical" evidence="1">
    <location>
        <begin position="201"/>
        <end position="224"/>
    </location>
</feature>
<sequence length="374" mass="39492">MRPEGVPIQALLLRVFLPAVALVAIGLGVLTYSRLYDAILDGFNRKLIAASALTGALIDARDHDRLIAIARTEPKGDEAERSPEYLRAVLPMRRIREKLDITYLYTQVLGGSQDIIYVLDATTGEDHSQIGSEDDLPPETLAGIRRVQAMDGIHLSPIEFQQQWGLLKTAAAPLRDAEGRIVATAGADVNVSLIRTATQNALFASVVIGMVSLLACTLATLLIVRRIAQPLDRLRREALRIAGGDHRPIEPFPAPRDIAALQRTLAEGSAALTGQLAEARAAARAGAAAAGMAAVDAELARSAATPQLLFEGDAGDADAPLRRAAAARLAARAAADPALAARIERDGPPLRLAAGERASAVLDDGRHILIGTGA</sequence>
<keyword evidence="4" id="KW-1185">Reference proteome</keyword>
<dbReference type="AlphaFoldDB" id="A0A2A4FQL4"/>
<feature type="transmembrane region" description="Helical" evidence="1">
    <location>
        <begin position="12"/>
        <end position="32"/>
    </location>
</feature>
<comment type="caution">
    <text evidence="3">The sequence shown here is derived from an EMBL/GenBank/DDBJ whole genome shotgun (WGS) entry which is preliminary data.</text>
</comment>
<keyword evidence="1" id="KW-0812">Transmembrane</keyword>
<protein>
    <submittedName>
        <fullName evidence="3">HAMP domain-containing protein</fullName>
    </submittedName>
</protein>
<dbReference type="RefSeq" id="WP_066966937.1">
    <property type="nucleotide sequence ID" value="NZ_CP023449.1"/>
</dbReference>
<proteinExistence type="predicted"/>
<evidence type="ECO:0000313" key="3">
    <source>
        <dbReference type="EMBL" id="PCE41045.1"/>
    </source>
</evidence>
<dbReference type="PROSITE" id="PS50885">
    <property type="entry name" value="HAMP"/>
    <property type="match status" value="1"/>
</dbReference>
<organism evidence="3 4">
    <name type="scientific">Rhizorhabdus dicambivorans</name>
    <dbReference type="NCBI Taxonomy" id="1850238"/>
    <lineage>
        <taxon>Bacteria</taxon>
        <taxon>Pseudomonadati</taxon>
        <taxon>Pseudomonadota</taxon>
        <taxon>Alphaproteobacteria</taxon>
        <taxon>Sphingomonadales</taxon>
        <taxon>Sphingomonadaceae</taxon>
        <taxon>Rhizorhabdus</taxon>
    </lineage>
</organism>
<dbReference type="Gene3D" id="6.10.340.10">
    <property type="match status" value="1"/>
</dbReference>
<evidence type="ECO:0000256" key="1">
    <source>
        <dbReference type="SAM" id="Phobius"/>
    </source>
</evidence>
<dbReference type="GO" id="GO:0016020">
    <property type="term" value="C:membrane"/>
    <property type="evidence" value="ECO:0007669"/>
    <property type="project" value="InterPro"/>
</dbReference>
<dbReference type="GO" id="GO:0007165">
    <property type="term" value="P:signal transduction"/>
    <property type="evidence" value="ECO:0007669"/>
    <property type="project" value="InterPro"/>
</dbReference>
<dbReference type="Proteomes" id="UP000218934">
    <property type="component" value="Unassembled WGS sequence"/>
</dbReference>
<name>A0A2A4FQL4_9SPHN</name>
<dbReference type="EMBL" id="NWUF01000019">
    <property type="protein sequence ID" value="PCE41045.1"/>
    <property type="molecule type" value="Genomic_DNA"/>
</dbReference>
<evidence type="ECO:0000259" key="2">
    <source>
        <dbReference type="PROSITE" id="PS50885"/>
    </source>
</evidence>
<dbReference type="InterPro" id="IPR003660">
    <property type="entry name" value="HAMP_dom"/>
</dbReference>
<gene>
    <name evidence="3" type="ORF">COO09_16990</name>
</gene>
<dbReference type="KEGG" id="rdi:CMV14_20330"/>
<keyword evidence="1" id="KW-0472">Membrane</keyword>
<feature type="domain" description="HAMP" evidence="2">
    <location>
        <begin position="225"/>
        <end position="277"/>
    </location>
</feature>
<reference evidence="3 4" key="1">
    <citation type="submission" date="2017-09" db="EMBL/GenBank/DDBJ databases">
        <title>The Catabolism of 3,6-Dichlorosalicylic acid is Initiated by the Cytochrome P450 Monooxygenase DsmABC in Rhizorhabdus dicambivorans Ndbn-20.</title>
        <authorList>
            <person name="Na L."/>
        </authorList>
    </citation>
    <scope>NUCLEOTIDE SEQUENCE [LARGE SCALE GENOMIC DNA]</scope>
    <source>
        <strain evidence="3 4">Ndbn-20m</strain>
    </source>
</reference>
<dbReference type="OrthoDB" id="7500139at2"/>
<evidence type="ECO:0000313" key="4">
    <source>
        <dbReference type="Proteomes" id="UP000218934"/>
    </source>
</evidence>